<keyword evidence="4" id="KW-1185">Reference proteome</keyword>
<evidence type="ECO:0000313" key="4">
    <source>
        <dbReference type="Proteomes" id="UP001165576"/>
    </source>
</evidence>
<dbReference type="InterPro" id="IPR038673">
    <property type="entry name" value="OprB_sf"/>
</dbReference>
<evidence type="ECO:0000313" key="3">
    <source>
        <dbReference type="EMBL" id="MCX5618134.1"/>
    </source>
</evidence>
<dbReference type="PANTHER" id="PTHR37944">
    <property type="entry name" value="PORIN B"/>
    <property type="match status" value="1"/>
</dbReference>
<name>A0ABT3WJX8_9PROT</name>
<gene>
    <name evidence="3" type="ORF">NQF86_05585</name>
</gene>
<dbReference type="RefSeq" id="WP_266116648.1">
    <property type="nucleotide sequence ID" value="NZ_JANIDY010000002.1"/>
</dbReference>
<dbReference type="Pfam" id="PF04966">
    <property type="entry name" value="OprB"/>
    <property type="match status" value="1"/>
</dbReference>
<protein>
    <submittedName>
        <fullName evidence="3">Carbohydrate porin</fullName>
    </submittedName>
</protein>
<accession>A0ABT3WJX8</accession>
<comment type="caution">
    <text evidence="3">The sequence shown here is derived from an EMBL/GenBank/DDBJ whole genome shotgun (WGS) entry which is preliminary data.</text>
</comment>
<evidence type="ECO:0000256" key="1">
    <source>
        <dbReference type="ARBA" id="ARBA00008769"/>
    </source>
</evidence>
<dbReference type="InterPro" id="IPR007049">
    <property type="entry name" value="Carb-sel_porin_OprB"/>
</dbReference>
<proteinExistence type="inferred from homology"/>
<dbReference type="PANTHER" id="PTHR37944:SF1">
    <property type="entry name" value="PORIN B"/>
    <property type="match status" value="1"/>
</dbReference>
<dbReference type="EMBL" id="JANIDY010000002">
    <property type="protein sequence ID" value="MCX5618134.1"/>
    <property type="molecule type" value="Genomic_DNA"/>
</dbReference>
<reference evidence="3" key="1">
    <citation type="submission" date="2022-07" db="EMBL/GenBank/DDBJ databases">
        <title>Bombella genomes.</title>
        <authorList>
            <person name="Harer L."/>
            <person name="Styblova S."/>
            <person name="Ehrmann M."/>
        </authorList>
    </citation>
    <scope>NUCLEOTIDE SEQUENCE</scope>
    <source>
        <strain evidence="3">TMW 2.2543</strain>
    </source>
</reference>
<dbReference type="Gene3D" id="2.40.160.180">
    <property type="entry name" value="Carbohydrate-selective porin OprB"/>
    <property type="match status" value="1"/>
</dbReference>
<sequence>MAAFSMLDILRNFRRKACGTALTGAGSALAVMCLGAPSLWAAGEGSSSGQPLLYSAHGALSHAMQAPGVVAQTQHSPDRQALFTRDGQKVPPSSAVRKDTAADAKQAASTFIRNMGMQPHPYSNYPSEQFGVYGENGRELLERVNIPLHEGDPITNDGPPLPRPEALFQKMRWNEWLRERGVAFMLDNTNEFAGAITSPTKGLGLKQGASNSGQYSFENDIDWNKLAGIRGFQTHIIGVGRYGISASKMFGDNVNPSQEIYGGGGNVVFHLIHFYGEETLWGGRLNIAAGRMSTNTDFANSPIYCNFMNNAFCGNPKAVTDSYTRSSYPGTSWGARVRGRPTNSTYIQVGIYFPERGIYGVQENRTGFKFNGATISGVVTPIEAGWEPEFGKQHLPGHYKVGFAPDTSDHYLGVYNPPNRRNGWRTLMTIPNCPTCQGVGDEVPGTGKRRNFNWSLWFLADQMIMRNKTQDTPEGGLVAFFDAYWNKAATAMRGKLYAFGLVDTGFWPARPLDTVGVSFSYTGSSRYTRDAQRFQIEHGMAPAPGSAYYESGGAPLMWGSYGVQRWGSTLEATYRIHVMRGVTFAPDFQYYFNPGMQRVLKDAAMLGFKSHVQFF</sequence>
<organism evidence="3 4">
    <name type="scientific">Bombella pluederhausensis</name>
    <dbReference type="NCBI Taxonomy" id="2967336"/>
    <lineage>
        <taxon>Bacteria</taxon>
        <taxon>Pseudomonadati</taxon>
        <taxon>Pseudomonadota</taxon>
        <taxon>Alphaproteobacteria</taxon>
        <taxon>Acetobacterales</taxon>
        <taxon>Acetobacteraceae</taxon>
        <taxon>Bombella</taxon>
    </lineage>
</organism>
<dbReference type="Proteomes" id="UP001165576">
    <property type="component" value="Unassembled WGS sequence"/>
</dbReference>
<comment type="similarity">
    <text evidence="1 2">Belongs to the OprB family.</text>
</comment>
<evidence type="ECO:0000256" key="2">
    <source>
        <dbReference type="RuleBase" id="RU363072"/>
    </source>
</evidence>
<dbReference type="InterPro" id="IPR052932">
    <property type="entry name" value="OprB_Porin"/>
</dbReference>